<reference evidence="5 6" key="1">
    <citation type="submission" date="2021-04" db="EMBL/GenBank/DDBJ databases">
        <authorList>
            <person name="Bliznina A."/>
        </authorList>
    </citation>
    <scope>NUCLEOTIDE SEQUENCE [LARGE SCALE GENOMIC DNA]</scope>
</reference>
<dbReference type="Proteomes" id="UP001158576">
    <property type="component" value="Chromosome 2"/>
</dbReference>
<evidence type="ECO:0000313" key="6">
    <source>
        <dbReference type="Proteomes" id="UP001158576"/>
    </source>
</evidence>
<dbReference type="CDD" id="cd00590">
    <property type="entry name" value="RRM_SF"/>
    <property type="match status" value="2"/>
</dbReference>
<dbReference type="PROSITE" id="PS50102">
    <property type="entry name" value="RRM"/>
    <property type="match status" value="2"/>
</dbReference>
<dbReference type="Gene3D" id="3.30.70.330">
    <property type="match status" value="2"/>
</dbReference>
<evidence type="ECO:0000313" key="5">
    <source>
        <dbReference type="EMBL" id="CAG5110214.1"/>
    </source>
</evidence>
<feature type="region of interest" description="Disordered" evidence="3">
    <location>
        <begin position="81"/>
        <end position="129"/>
    </location>
</feature>
<dbReference type="InterPro" id="IPR012677">
    <property type="entry name" value="Nucleotide-bd_a/b_plait_sf"/>
</dbReference>
<feature type="domain" description="RRM" evidence="4">
    <location>
        <begin position="132"/>
        <end position="203"/>
    </location>
</feature>
<evidence type="ECO:0000256" key="2">
    <source>
        <dbReference type="PROSITE-ProRule" id="PRU00176"/>
    </source>
</evidence>
<keyword evidence="6" id="KW-1185">Reference proteome</keyword>
<gene>
    <name evidence="5" type="ORF">OKIOD_LOCUS13404</name>
</gene>
<sequence>MYVGGVTNDISTTELGDYFEQIGHVTDVLIDYGMGIIKFDCGKSRDDAIQYLNRTSLKGSILNLEECLSVNVIKAMEYLSEPKTSPKQERSNRKTNTSRPQKRKASPPTTNKENQDKKAEKPMKKGKEETPFFLNIENLPDDATDSETLNFFVFAGDVVHFEIVMRRGRRTALLFFKTEQERQSAAHHLDKSFFKGYRLRVRE</sequence>
<protein>
    <submittedName>
        <fullName evidence="5">Oidioi.mRNA.OKI2018_I69.chr2.g4639.t1.cds</fullName>
    </submittedName>
</protein>
<feature type="compositionally biased region" description="Basic and acidic residues" evidence="3">
    <location>
        <begin position="113"/>
        <end position="129"/>
    </location>
</feature>
<evidence type="ECO:0000256" key="3">
    <source>
        <dbReference type="SAM" id="MobiDB-lite"/>
    </source>
</evidence>
<dbReference type="PANTHER" id="PTHR48025:SF1">
    <property type="entry name" value="RRM DOMAIN-CONTAINING PROTEIN"/>
    <property type="match status" value="1"/>
</dbReference>
<name>A0ABN7T3J7_OIKDI</name>
<dbReference type="SUPFAM" id="SSF54928">
    <property type="entry name" value="RNA-binding domain, RBD"/>
    <property type="match status" value="1"/>
</dbReference>
<dbReference type="EMBL" id="OU015567">
    <property type="protein sequence ID" value="CAG5110214.1"/>
    <property type="molecule type" value="Genomic_DNA"/>
</dbReference>
<dbReference type="InterPro" id="IPR035979">
    <property type="entry name" value="RBD_domain_sf"/>
</dbReference>
<proteinExistence type="predicted"/>
<accession>A0ABN7T3J7</accession>
<organism evidence="5 6">
    <name type="scientific">Oikopleura dioica</name>
    <name type="common">Tunicate</name>
    <dbReference type="NCBI Taxonomy" id="34765"/>
    <lineage>
        <taxon>Eukaryota</taxon>
        <taxon>Metazoa</taxon>
        <taxon>Chordata</taxon>
        <taxon>Tunicata</taxon>
        <taxon>Appendicularia</taxon>
        <taxon>Copelata</taxon>
        <taxon>Oikopleuridae</taxon>
        <taxon>Oikopleura</taxon>
    </lineage>
</organism>
<evidence type="ECO:0000256" key="1">
    <source>
        <dbReference type="ARBA" id="ARBA00022884"/>
    </source>
</evidence>
<dbReference type="Pfam" id="PF00076">
    <property type="entry name" value="RRM_1"/>
    <property type="match status" value="2"/>
</dbReference>
<dbReference type="InterPro" id="IPR000504">
    <property type="entry name" value="RRM_dom"/>
</dbReference>
<dbReference type="PANTHER" id="PTHR48025">
    <property type="entry name" value="OS02G0815200 PROTEIN"/>
    <property type="match status" value="1"/>
</dbReference>
<dbReference type="SMART" id="SM00360">
    <property type="entry name" value="RRM"/>
    <property type="match status" value="2"/>
</dbReference>
<keyword evidence="1 2" id="KW-0694">RNA-binding</keyword>
<evidence type="ECO:0000259" key="4">
    <source>
        <dbReference type="PROSITE" id="PS50102"/>
    </source>
</evidence>
<feature type="domain" description="RRM" evidence="4">
    <location>
        <begin position="1"/>
        <end position="69"/>
    </location>
</feature>
<dbReference type="InterPro" id="IPR050502">
    <property type="entry name" value="Euk_RNA-bind_prot"/>
</dbReference>